<organism evidence="2 3">
    <name type="scientific">Ditylenchus dipsaci</name>
    <dbReference type="NCBI Taxonomy" id="166011"/>
    <lineage>
        <taxon>Eukaryota</taxon>
        <taxon>Metazoa</taxon>
        <taxon>Ecdysozoa</taxon>
        <taxon>Nematoda</taxon>
        <taxon>Chromadorea</taxon>
        <taxon>Rhabditida</taxon>
        <taxon>Tylenchina</taxon>
        <taxon>Tylenchomorpha</taxon>
        <taxon>Sphaerularioidea</taxon>
        <taxon>Anguinidae</taxon>
        <taxon>Anguininae</taxon>
        <taxon>Ditylenchus</taxon>
    </lineage>
</organism>
<evidence type="ECO:0000256" key="1">
    <source>
        <dbReference type="SAM" id="MobiDB-lite"/>
    </source>
</evidence>
<evidence type="ECO:0000313" key="2">
    <source>
        <dbReference type="Proteomes" id="UP000887574"/>
    </source>
</evidence>
<keyword evidence="2" id="KW-1185">Reference proteome</keyword>
<sequence>MIWNSMVKKRARKTGKRRKSKISPSWKFQSRVSDRSKPLAMLQLENDLLLSRLVEPKSKKATPRNPLHKLGRVASLPKISQIVSL</sequence>
<dbReference type="WBParaSite" id="jg18274">
    <property type="protein sequence ID" value="jg18274"/>
    <property type="gene ID" value="jg18274"/>
</dbReference>
<protein>
    <submittedName>
        <fullName evidence="3">Uncharacterized protein</fullName>
    </submittedName>
</protein>
<proteinExistence type="predicted"/>
<feature type="compositionally biased region" description="Basic residues" evidence="1">
    <location>
        <begin position="7"/>
        <end position="21"/>
    </location>
</feature>
<evidence type="ECO:0000313" key="3">
    <source>
        <dbReference type="WBParaSite" id="jg18274"/>
    </source>
</evidence>
<accession>A0A915DC02</accession>
<dbReference type="Proteomes" id="UP000887574">
    <property type="component" value="Unplaced"/>
</dbReference>
<feature type="region of interest" description="Disordered" evidence="1">
    <location>
        <begin position="1"/>
        <end position="28"/>
    </location>
</feature>
<reference evidence="3" key="1">
    <citation type="submission" date="2022-11" db="UniProtKB">
        <authorList>
            <consortium name="WormBaseParasite"/>
        </authorList>
    </citation>
    <scope>IDENTIFICATION</scope>
</reference>
<name>A0A915DC02_9BILA</name>
<dbReference type="AlphaFoldDB" id="A0A915DC02"/>